<dbReference type="InterPro" id="IPR046433">
    <property type="entry name" value="ActCoA_hydro"/>
</dbReference>
<dbReference type="PANTHER" id="PTHR21432">
    <property type="entry name" value="ACETYL-COA HYDROLASE-RELATED"/>
    <property type="match status" value="1"/>
</dbReference>
<evidence type="ECO:0000313" key="7">
    <source>
        <dbReference type="Proteomes" id="UP000297025"/>
    </source>
</evidence>
<evidence type="ECO:0000256" key="3">
    <source>
        <dbReference type="SAM" id="MobiDB-lite"/>
    </source>
</evidence>
<dbReference type="EMBL" id="CP038462">
    <property type="protein sequence ID" value="QCC77123.1"/>
    <property type="molecule type" value="Genomic_DNA"/>
</dbReference>
<comment type="similarity">
    <text evidence="1">Belongs to the acetyl-CoA hydrolase/transferase family.</text>
</comment>
<protein>
    <submittedName>
        <fullName evidence="6">Acetyl-CoA hydrolase</fullName>
    </submittedName>
</protein>
<dbReference type="Pfam" id="PF02550">
    <property type="entry name" value="AcetylCoA_hydro"/>
    <property type="match status" value="1"/>
</dbReference>
<feature type="domain" description="Acetyl-CoA hydrolase/transferase N-terminal" evidence="4">
    <location>
        <begin position="125"/>
        <end position="212"/>
    </location>
</feature>
<dbReference type="KEGG" id="ndp:E2C04_07685"/>
<evidence type="ECO:0000313" key="6">
    <source>
        <dbReference type="EMBL" id="QCC77123.1"/>
    </source>
</evidence>
<dbReference type="AlphaFoldDB" id="A0A4P7UAK9"/>
<dbReference type="Gene3D" id="3.40.1080.10">
    <property type="entry name" value="Glutaconate Coenzyme A-transferase"/>
    <property type="match status" value="1"/>
</dbReference>
<organism evidence="6 7">
    <name type="scientific">Nocardioides daphniae</name>
    <dbReference type="NCBI Taxonomy" id="402297"/>
    <lineage>
        <taxon>Bacteria</taxon>
        <taxon>Bacillati</taxon>
        <taxon>Actinomycetota</taxon>
        <taxon>Actinomycetes</taxon>
        <taxon>Propionibacteriales</taxon>
        <taxon>Nocardioidaceae</taxon>
        <taxon>Nocardioides</taxon>
    </lineage>
</organism>
<dbReference type="InterPro" id="IPR038460">
    <property type="entry name" value="AcetylCoA_hyd_C_sf"/>
</dbReference>
<feature type="domain" description="Acetyl-CoA hydrolase/transferase C-terminal" evidence="5">
    <location>
        <begin position="303"/>
        <end position="453"/>
    </location>
</feature>
<feature type="region of interest" description="Disordered" evidence="3">
    <location>
        <begin position="1"/>
        <end position="25"/>
    </location>
</feature>
<proteinExistence type="inferred from homology"/>
<dbReference type="SUPFAM" id="SSF100950">
    <property type="entry name" value="NagB/RpiA/CoA transferase-like"/>
    <property type="match status" value="2"/>
</dbReference>
<sequence>MCERLEPYQRRAAPPTPPPRVDRGAGAWARPHLARREAPAASGPTCQGGPVLTVTLEELTRHVAPLGSEEVRVVCSGNFATPHTVLAPVLGALERVRLHGLNLQPGLDLHDGVMPETCFVGPGVRRHPRLVYVPARLSTVPTLYSSSLAPDVVVVHTTLPRDGKVSLGLEVNVLPAAIEAARARGALVVAQMNPRMPWTFGDAEIDLDAVDLGVEVDEPLASHAAAEPGEDAAEIGARVAHEVRDGSTLQAGIGEVPDATVARLTDRRDLRIWTEMFSDGVLALERRGVLDPEVEIVTSFVFGSEELYAWLDRNPRVRLRRTEVTNAPALIARQPAMTSVNTALQVDLFDQANASRIKARIYSGFGGQTDFTVGATHSPGGQAFMALRSWHPRADVSTIVPLIDEPVTSFQHSAVVTEQGLARLAGRSEKEQAANLISYAAHPDVRDELREEAAALGLA</sequence>
<evidence type="ECO:0000259" key="5">
    <source>
        <dbReference type="Pfam" id="PF13336"/>
    </source>
</evidence>
<dbReference type="InterPro" id="IPR037171">
    <property type="entry name" value="NagB/RpiA_transferase-like"/>
</dbReference>
<accession>A0A4P7UAK9</accession>
<dbReference type="Gene3D" id="3.30.750.70">
    <property type="entry name" value="4-hydroxybutyrate coenzyme like domains"/>
    <property type="match status" value="1"/>
</dbReference>
<evidence type="ECO:0000256" key="2">
    <source>
        <dbReference type="ARBA" id="ARBA00022679"/>
    </source>
</evidence>
<dbReference type="PANTHER" id="PTHR21432:SF20">
    <property type="entry name" value="ACETYL-COA HYDROLASE"/>
    <property type="match status" value="1"/>
</dbReference>
<dbReference type="Gene3D" id="3.40.1080.20">
    <property type="entry name" value="Acetyl-CoA hydrolase/transferase C-terminal domain"/>
    <property type="match status" value="1"/>
</dbReference>
<dbReference type="GO" id="GO:0016787">
    <property type="term" value="F:hydrolase activity"/>
    <property type="evidence" value="ECO:0007669"/>
    <property type="project" value="UniProtKB-KW"/>
</dbReference>
<reference evidence="6 7" key="1">
    <citation type="journal article" date="2008" name="Int. J. Syst. Evol. Microbiol.">
        <title>Nocardioides daphniae sp. nov., isolated from Daphnia cucullata (Crustacea: Cladocera).</title>
        <authorList>
            <person name="Toth E.M."/>
            <person name="Keki Z."/>
            <person name="Homonnay Z.G."/>
            <person name="Borsodi A.K."/>
            <person name="Marialigeti K."/>
            <person name="Schumann P."/>
        </authorList>
    </citation>
    <scope>NUCLEOTIDE SEQUENCE [LARGE SCALE GENOMIC DNA]</scope>
    <source>
        <strain evidence="6 7">JCM 16608</strain>
    </source>
</reference>
<keyword evidence="2" id="KW-0808">Transferase</keyword>
<gene>
    <name evidence="6" type="ORF">E2C04_07685</name>
</gene>
<keyword evidence="6" id="KW-0378">Hydrolase</keyword>
<dbReference type="OrthoDB" id="9801795at2"/>
<evidence type="ECO:0000256" key="1">
    <source>
        <dbReference type="ARBA" id="ARBA00009632"/>
    </source>
</evidence>
<evidence type="ECO:0000259" key="4">
    <source>
        <dbReference type="Pfam" id="PF02550"/>
    </source>
</evidence>
<dbReference type="GO" id="GO:0006083">
    <property type="term" value="P:acetate metabolic process"/>
    <property type="evidence" value="ECO:0007669"/>
    <property type="project" value="InterPro"/>
</dbReference>
<dbReference type="InterPro" id="IPR003702">
    <property type="entry name" value="ActCoA_hydro_N"/>
</dbReference>
<dbReference type="Proteomes" id="UP000297025">
    <property type="component" value="Chromosome"/>
</dbReference>
<dbReference type="GO" id="GO:0008775">
    <property type="term" value="F:acetate CoA-transferase activity"/>
    <property type="evidence" value="ECO:0007669"/>
    <property type="project" value="InterPro"/>
</dbReference>
<name>A0A4P7UAK9_9ACTN</name>
<dbReference type="InterPro" id="IPR026888">
    <property type="entry name" value="AcetylCoA_hyd_C"/>
</dbReference>
<dbReference type="Pfam" id="PF13336">
    <property type="entry name" value="AcetylCoA_hyd_C"/>
    <property type="match status" value="1"/>
</dbReference>